<dbReference type="EMBL" id="CM023481">
    <property type="protein sequence ID" value="KAH6947380.1"/>
    <property type="molecule type" value="Genomic_DNA"/>
</dbReference>
<name>A0ACB7TKE3_HYAAI</name>
<organism evidence="1 2">
    <name type="scientific">Hyalomma asiaticum</name>
    <name type="common">Tick</name>
    <dbReference type="NCBI Taxonomy" id="266040"/>
    <lineage>
        <taxon>Eukaryota</taxon>
        <taxon>Metazoa</taxon>
        <taxon>Ecdysozoa</taxon>
        <taxon>Arthropoda</taxon>
        <taxon>Chelicerata</taxon>
        <taxon>Arachnida</taxon>
        <taxon>Acari</taxon>
        <taxon>Parasitiformes</taxon>
        <taxon>Ixodida</taxon>
        <taxon>Ixodoidea</taxon>
        <taxon>Ixodidae</taxon>
        <taxon>Hyalomminae</taxon>
        <taxon>Hyalomma</taxon>
    </lineage>
</organism>
<dbReference type="Proteomes" id="UP000821845">
    <property type="component" value="Chromosome 1"/>
</dbReference>
<proteinExistence type="predicted"/>
<evidence type="ECO:0000313" key="2">
    <source>
        <dbReference type="Proteomes" id="UP000821845"/>
    </source>
</evidence>
<evidence type="ECO:0000313" key="1">
    <source>
        <dbReference type="EMBL" id="KAH6947380.1"/>
    </source>
</evidence>
<accession>A0ACB7TKE3</accession>
<keyword evidence="2" id="KW-1185">Reference proteome</keyword>
<gene>
    <name evidence="1" type="ORF">HPB50_018535</name>
</gene>
<protein>
    <submittedName>
        <fullName evidence="1">Uncharacterized protein</fullName>
    </submittedName>
</protein>
<sequence length="241" mass="28064">MTLLRVTSAEALFNWLIRAHEAPFPTVYRHRQLRRRKQVYRHFLFCAKDKRCPRGTLLRTSQGRIMSSYPGSTYEQLLVGIFADFDVNEVGCLDVHQLHQAFQAAIPLLYAIPDHVCSLETTHLLMAMVDVTNEGYATMQEFFWMNDTLYKLWSSFRDFEFCGWIWHANIAAAMACVRLHVTEDELNAVLGPKDSRSWVSLDQYFHLCAISVFKKFGRQNLLRHQHYVASQSQPHAMLSFQ</sequence>
<comment type="caution">
    <text evidence="1">The sequence shown here is derived from an EMBL/GenBank/DDBJ whole genome shotgun (WGS) entry which is preliminary data.</text>
</comment>
<reference evidence="1" key="1">
    <citation type="submission" date="2020-05" db="EMBL/GenBank/DDBJ databases">
        <title>Large-scale comparative analyses of tick genomes elucidate their genetic diversity and vector capacities.</title>
        <authorList>
            <person name="Jia N."/>
            <person name="Wang J."/>
            <person name="Shi W."/>
            <person name="Du L."/>
            <person name="Sun Y."/>
            <person name="Zhan W."/>
            <person name="Jiang J."/>
            <person name="Wang Q."/>
            <person name="Zhang B."/>
            <person name="Ji P."/>
            <person name="Sakyi L.B."/>
            <person name="Cui X."/>
            <person name="Yuan T."/>
            <person name="Jiang B."/>
            <person name="Yang W."/>
            <person name="Lam T.T.-Y."/>
            <person name="Chang Q."/>
            <person name="Ding S."/>
            <person name="Wang X."/>
            <person name="Zhu J."/>
            <person name="Ruan X."/>
            <person name="Zhao L."/>
            <person name="Wei J."/>
            <person name="Que T."/>
            <person name="Du C."/>
            <person name="Cheng J."/>
            <person name="Dai P."/>
            <person name="Han X."/>
            <person name="Huang E."/>
            <person name="Gao Y."/>
            <person name="Liu J."/>
            <person name="Shao H."/>
            <person name="Ye R."/>
            <person name="Li L."/>
            <person name="Wei W."/>
            <person name="Wang X."/>
            <person name="Wang C."/>
            <person name="Yang T."/>
            <person name="Huo Q."/>
            <person name="Li W."/>
            <person name="Guo W."/>
            <person name="Chen H."/>
            <person name="Zhou L."/>
            <person name="Ni X."/>
            <person name="Tian J."/>
            <person name="Zhou Y."/>
            <person name="Sheng Y."/>
            <person name="Liu T."/>
            <person name="Pan Y."/>
            <person name="Xia L."/>
            <person name="Li J."/>
            <person name="Zhao F."/>
            <person name="Cao W."/>
        </authorList>
    </citation>
    <scope>NUCLEOTIDE SEQUENCE</scope>
    <source>
        <strain evidence="1">Hyas-2018</strain>
    </source>
</reference>